<comment type="caution">
    <text evidence="2">The sequence shown here is derived from an EMBL/GenBank/DDBJ whole genome shotgun (WGS) entry which is preliminary data.</text>
</comment>
<dbReference type="Proteomes" id="UP001148614">
    <property type="component" value="Unassembled WGS sequence"/>
</dbReference>
<sequence>MPTFSLSKNMSTVTANYETRDRRRLSLHYDSDLVVAGGSGLSRQQYPRPRQSTSPKLQYDKPRLLLGLFTKCKRAARSQHAERART</sequence>
<reference evidence="2" key="1">
    <citation type="submission" date="2022-07" db="EMBL/GenBank/DDBJ databases">
        <title>Genome Sequence of Xylaria arbuscula.</title>
        <authorList>
            <person name="Buettner E."/>
        </authorList>
    </citation>
    <scope>NUCLEOTIDE SEQUENCE</scope>
    <source>
        <strain evidence="2">VT107</strain>
    </source>
</reference>
<name>A0A9W8N4Z3_9PEZI</name>
<dbReference type="EMBL" id="JANPWZ010002789">
    <property type="protein sequence ID" value="KAJ3556098.1"/>
    <property type="molecule type" value="Genomic_DNA"/>
</dbReference>
<feature type="region of interest" description="Disordered" evidence="1">
    <location>
        <begin position="38"/>
        <end position="57"/>
    </location>
</feature>
<evidence type="ECO:0000256" key="1">
    <source>
        <dbReference type="SAM" id="MobiDB-lite"/>
    </source>
</evidence>
<feature type="compositionally biased region" description="Polar residues" evidence="1">
    <location>
        <begin position="41"/>
        <end position="56"/>
    </location>
</feature>
<accession>A0A9W8N4Z3</accession>
<dbReference type="AlphaFoldDB" id="A0A9W8N4Z3"/>
<evidence type="ECO:0000313" key="3">
    <source>
        <dbReference type="Proteomes" id="UP001148614"/>
    </source>
</evidence>
<evidence type="ECO:0000313" key="2">
    <source>
        <dbReference type="EMBL" id="KAJ3556098.1"/>
    </source>
</evidence>
<organism evidence="2 3">
    <name type="scientific">Xylaria arbuscula</name>
    <dbReference type="NCBI Taxonomy" id="114810"/>
    <lineage>
        <taxon>Eukaryota</taxon>
        <taxon>Fungi</taxon>
        <taxon>Dikarya</taxon>
        <taxon>Ascomycota</taxon>
        <taxon>Pezizomycotina</taxon>
        <taxon>Sordariomycetes</taxon>
        <taxon>Xylariomycetidae</taxon>
        <taxon>Xylariales</taxon>
        <taxon>Xylariaceae</taxon>
        <taxon>Xylaria</taxon>
    </lineage>
</organism>
<proteinExistence type="predicted"/>
<keyword evidence="3" id="KW-1185">Reference proteome</keyword>
<protein>
    <submittedName>
        <fullName evidence="2">Uncharacterized protein</fullName>
    </submittedName>
</protein>
<gene>
    <name evidence="2" type="ORF">NPX13_g10213</name>
</gene>